<evidence type="ECO:0000256" key="3">
    <source>
        <dbReference type="ARBA" id="ARBA00022618"/>
    </source>
</evidence>
<keyword evidence="8 10" id="KW-0131">Cell cycle</keyword>
<dbReference type="Pfam" id="PF00933">
    <property type="entry name" value="Glyco_hydro_3"/>
    <property type="match status" value="1"/>
</dbReference>
<organism evidence="12 13">
    <name type="scientific">Modicisalibacter ilicicola DSM 19980</name>
    <dbReference type="NCBI Taxonomy" id="1121942"/>
    <lineage>
        <taxon>Bacteria</taxon>
        <taxon>Pseudomonadati</taxon>
        <taxon>Pseudomonadota</taxon>
        <taxon>Gammaproteobacteria</taxon>
        <taxon>Oceanospirillales</taxon>
        <taxon>Halomonadaceae</taxon>
        <taxon>Modicisalibacter</taxon>
    </lineage>
</organism>
<comment type="pathway">
    <text evidence="10">Cell wall biogenesis; peptidoglycan recycling.</text>
</comment>
<evidence type="ECO:0000256" key="2">
    <source>
        <dbReference type="ARBA" id="ARBA00022490"/>
    </source>
</evidence>
<evidence type="ECO:0000256" key="7">
    <source>
        <dbReference type="ARBA" id="ARBA00023295"/>
    </source>
</evidence>
<evidence type="ECO:0000256" key="4">
    <source>
        <dbReference type="ARBA" id="ARBA00022801"/>
    </source>
</evidence>
<dbReference type="InterPro" id="IPR017853">
    <property type="entry name" value="GH"/>
</dbReference>
<evidence type="ECO:0000313" key="12">
    <source>
        <dbReference type="EMBL" id="SHF13028.1"/>
    </source>
</evidence>
<dbReference type="InterPro" id="IPR036962">
    <property type="entry name" value="Glyco_hydro_3_N_sf"/>
</dbReference>
<dbReference type="GO" id="GO:0005975">
    <property type="term" value="P:carbohydrate metabolic process"/>
    <property type="evidence" value="ECO:0007669"/>
    <property type="project" value="InterPro"/>
</dbReference>
<dbReference type="GO" id="GO:0071555">
    <property type="term" value="P:cell wall organization"/>
    <property type="evidence" value="ECO:0007669"/>
    <property type="project" value="UniProtKB-KW"/>
</dbReference>
<name>A0A1M4Z503_9GAMM</name>
<evidence type="ECO:0000256" key="6">
    <source>
        <dbReference type="ARBA" id="ARBA00022984"/>
    </source>
</evidence>
<feature type="active site" description="Proton donor/acceptor" evidence="10">
    <location>
        <position position="182"/>
    </location>
</feature>
<keyword evidence="7 10" id="KW-0326">Glycosidase</keyword>
<dbReference type="OrthoDB" id="9786661at2"/>
<feature type="active site" description="Nucleophile" evidence="10">
    <location>
        <position position="251"/>
    </location>
</feature>
<dbReference type="Gene3D" id="3.20.20.300">
    <property type="entry name" value="Glycoside hydrolase, family 3, N-terminal domain"/>
    <property type="match status" value="1"/>
</dbReference>
<evidence type="ECO:0000313" key="13">
    <source>
        <dbReference type="Proteomes" id="UP000184346"/>
    </source>
</evidence>
<dbReference type="PANTHER" id="PTHR30480:SF13">
    <property type="entry name" value="BETA-HEXOSAMINIDASE"/>
    <property type="match status" value="1"/>
</dbReference>
<sequence length="345" mass="36911">MTQPLGPVMLDLEGISLSRAEETLLARPEVGGVILFARNIVDAEQVIELCASIRRIRPEILLGIDQEGGRVQRLRQGVTRMPSMARLGRCYPDDPQGCLQLCQDAGWLLGMEMAACGLDVSFAPVLDVDTGRSSVIGDRSFSSDPQAVAAMGGAFIDGLHEAGMAAIGKHFPGHGSVAADSHLELPVDDRPLRALREHDLVPFASLASRLDGVMPAHVVYRSFDERPAGFSPCWLGLLREELGFKGAIFSDDLSMAGAHVAGGPDARALAALNAGCDMVLVCNDRDAALAVADACTGRESRRQARLRYGRSRPGLDTLPALSRWRRVHARLEALADTPVESAEGS</sequence>
<keyword evidence="3 10" id="KW-0132">Cell division</keyword>
<reference evidence="12 13" key="1">
    <citation type="submission" date="2016-11" db="EMBL/GenBank/DDBJ databases">
        <authorList>
            <person name="Jaros S."/>
            <person name="Januszkiewicz K."/>
            <person name="Wedrychowicz H."/>
        </authorList>
    </citation>
    <scope>NUCLEOTIDE SEQUENCE [LARGE SCALE GENOMIC DNA]</scope>
    <source>
        <strain evidence="12 13">DSM 19980</strain>
    </source>
</reference>
<evidence type="ECO:0000256" key="1">
    <source>
        <dbReference type="ARBA" id="ARBA00001231"/>
    </source>
</evidence>
<dbReference type="EC" id="3.2.1.52" evidence="10"/>
<dbReference type="UniPathway" id="UPA00544"/>
<dbReference type="HAMAP" id="MF_00364">
    <property type="entry name" value="NagZ"/>
    <property type="match status" value="1"/>
</dbReference>
<comment type="function">
    <text evidence="10">Plays a role in peptidoglycan recycling by cleaving the terminal beta-1,4-linked N-acetylglucosamine (GlcNAc) from peptide-linked peptidoglycan fragments, giving rise to free GlcNAc, anhydro-N-acetylmuramic acid and anhydro-N-acetylmuramic acid-linked peptides.</text>
</comment>
<dbReference type="InterPro" id="IPR022956">
    <property type="entry name" value="Beta_hexosaminidase_bac"/>
</dbReference>
<dbReference type="AlphaFoldDB" id="A0A1M4Z503"/>
<dbReference type="GO" id="GO:0009254">
    <property type="term" value="P:peptidoglycan turnover"/>
    <property type="evidence" value="ECO:0007669"/>
    <property type="project" value="UniProtKB-UniRule"/>
</dbReference>
<feature type="binding site" evidence="10">
    <location>
        <position position="73"/>
    </location>
    <ligand>
        <name>substrate</name>
    </ligand>
</feature>
<feature type="binding site" evidence="10">
    <location>
        <begin position="169"/>
        <end position="170"/>
    </location>
    <ligand>
        <name>substrate</name>
    </ligand>
</feature>
<keyword evidence="2 10" id="KW-0963">Cytoplasm</keyword>
<dbReference type="Proteomes" id="UP000184346">
    <property type="component" value="Unassembled WGS sequence"/>
</dbReference>
<accession>A0A1M4Z503</accession>
<feature type="site" description="Important for catalytic activity" evidence="10">
    <location>
        <position position="180"/>
    </location>
</feature>
<dbReference type="NCBIfam" id="NF003740">
    <property type="entry name" value="PRK05337.1"/>
    <property type="match status" value="1"/>
</dbReference>
<gene>
    <name evidence="10" type="primary">nagZ</name>
    <name evidence="12" type="ORF">SAMN02745148_01864</name>
</gene>
<keyword evidence="6 10" id="KW-0573">Peptidoglycan synthesis</keyword>
<keyword evidence="5 10" id="KW-0133">Cell shape</keyword>
<evidence type="ECO:0000256" key="9">
    <source>
        <dbReference type="ARBA" id="ARBA00023316"/>
    </source>
</evidence>
<keyword evidence="4 10" id="KW-0378">Hydrolase</keyword>
<dbReference type="STRING" id="1121942.SAMN02745148_01864"/>
<keyword evidence="13" id="KW-1185">Reference proteome</keyword>
<dbReference type="RefSeq" id="WP_072822047.1">
    <property type="nucleotide sequence ID" value="NZ_FQUJ01000007.1"/>
</dbReference>
<proteinExistence type="inferred from homology"/>
<dbReference type="GO" id="GO:0009252">
    <property type="term" value="P:peptidoglycan biosynthetic process"/>
    <property type="evidence" value="ECO:0007669"/>
    <property type="project" value="UniProtKB-KW"/>
</dbReference>
<evidence type="ECO:0000256" key="5">
    <source>
        <dbReference type="ARBA" id="ARBA00022960"/>
    </source>
</evidence>
<feature type="binding site" evidence="10">
    <location>
        <position position="65"/>
    </location>
    <ligand>
        <name>substrate</name>
    </ligand>
</feature>
<comment type="similarity">
    <text evidence="10">Belongs to the glycosyl hydrolase 3 family. NagZ subfamily.</text>
</comment>
<keyword evidence="9 10" id="KW-0961">Cell wall biogenesis/degradation</keyword>
<feature type="domain" description="Glycoside hydrolase family 3 N-terminal" evidence="11">
    <location>
        <begin position="16"/>
        <end position="291"/>
    </location>
</feature>
<protein>
    <recommendedName>
        <fullName evidence="10">Beta-hexosaminidase</fullName>
        <ecNumber evidence="10">3.2.1.52</ecNumber>
    </recommendedName>
    <alternativeName>
        <fullName evidence="10">Beta-N-acetylhexosaminidase</fullName>
    </alternativeName>
    <alternativeName>
        <fullName evidence="10">N-acetyl-beta-glucosaminidase</fullName>
    </alternativeName>
</protein>
<dbReference type="SUPFAM" id="SSF51445">
    <property type="entry name" value="(Trans)glycosidases"/>
    <property type="match status" value="1"/>
</dbReference>
<comment type="subcellular location">
    <subcellularLocation>
        <location evidence="10">Cytoplasm</location>
    </subcellularLocation>
</comment>
<dbReference type="GO" id="GO:0051301">
    <property type="term" value="P:cell division"/>
    <property type="evidence" value="ECO:0007669"/>
    <property type="project" value="UniProtKB-KW"/>
</dbReference>
<feature type="binding site" evidence="10">
    <location>
        <position position="139"/>
    </location>
    <ligand>
        <name>substrate</name>
    </ligand>
</feature>
<dbReference type="GO" id="GO:0005737">
    <property type="term" value="C:cytoplasm"/>
    <property type="evidence" value="ECO:0007669"/>
    <property type="project" value="UniProtKB-SubCell"/>
</dbReference>
<dbReference type="GO" id="GO:0008360">
    <property type="term" value="P:regulation of cell shape"/>
    <property type="evidence" value="ECO:0007669"/>
    <property type="project" value="UniProtKB-KW"/>
</dbReference>
<evidence type="ECO:0000256" key="8">
    <source>
        <dbReference type="ARBA" id="ARBA00023306"/>
    </source>
</evidence>
<dbReference type="EMBL" id="FQUJ01000007">
    <property type="protein sequence ID" value="SHF13028.1"/>
    <property type="molecule type" value="Genomic_DNA"/>
</dbReference>
<evidence type="ECO:0000259" key="11">
    <source>
        <dbReference type="Pfam" id="PF00933"/>
    </source>
</evidence>
<dbReference type="InterPro" id="IPR050226">
    <property type="entry name" value="NagZ_Beta-hexosaminidase"/>
</dbReference>
<dbReference type="InterPro" id="IPR001764">
    <property type="entry name" value="Glyco_hydro_3_N"/>
</dbReference>
<dbReference type="PANTHER" id="PTHR30480">
    <property type="entry name" value="BETA-HEXOSAMINIDASE-RELATED"/>
    <property type="match status" value="1"/>
</dbReference>
<comment type="catalytic activity">
    <reaction evidence="1 10">
        <text>Hydrolysis of terminal non-reducing N-acetyl-D-hexosamine residues in N-acetyl-beta-D-hexosaminides.</text>
        <dbReference type="EC" id="3.2.1.52"/>
    </reaction>
</comment>
<dbReference type="GO" id="GO:0004563">
    <property type="term" value="F:beta-N-acetylhexosaminidase activity"/>
    <property type="evidence" value="ECO:0007669"/>
    <property type="project" value="UniProtKB-UniRule"/>
</dbReference>
<evidence type="ECO:0000256" key="10">
    <source>
        <dbReference type="HAMAP-Rule" id="MF_00364"/>
    </source>
</evidence>